<dbReference type="Pfam" id="PF00512">
    <property type="entry name" value="HisKA"/>
    <property type="match status" value="1"/>
</dbReference>
<dbReference type="SMART" id="SM00388">
    <property type="entry name" value="HisKA"/>
    <property type="match status" value="1"/>
</dbReference>
<accession>A0ABS0QAV3</accession>
<dbReference type="PANTHER" id="PTHR43065">
    <property type="entry name" value="SENSOR HISTIDINE KINASE"/>
    <property type="match status" value="1"/>
</dbReference>
<evidence type="ECO:0000256" key="3">
    <source>
        <dbReference type="ARBA" id="ARBA00022553"/>
    </source>
</evidence>
<dbReference type="InterPro" id="IPR003594">
    <property type="entry name" value="HATPase_dom"/>
</dbReference>
<sequence length="433" mass="48905">MQEPMHGHDIRVELRRMDHWLDTLLVREPTPPQVVRQLAARRKRRDSSQALSQAYAKEGDYARAYRYFLQYSAYKDSLTMEGTTRRLAALEYKQNLLKKEAQIQQLNRQRRVREQVARRQQQFVVALVACVALLAGVAFVLIRTNRARQLANHQLREQKETLQHTLTELKATQNQLIQSEKMASLGELTAGIAHEIQNPLNFVNNFSEVSNELVAELRECQHQQPRDPELEQELLADVQQNLKKISEHGSRASAIVRGMLEHARTSTGQKESVDLNALTEEYTQLAYHGARAKDQTFEARLTTNLDPRLGRVLAVPQEVSRVLLNVLSNAFYAVQKKQEGHPTGYQPEVSVSTKRTGQQVEIHVRDNGIGVPTSLKQKVFQPFFTTKPAGEGTGLGLSLSYDIITKGYGGTFTLESEEGQFTELTLTLPAVAA</sequence>
<dbReference type="InterPro" id="IPR003661">
    <property type="entry name" value="HisK_dim/P_dom"/>
</dbReference>
<proteinExistence type="predicted"/>
<dbReference type="EMBL" id="JAEDAE010000009">
    <property type="protein sequence ID" value="MBH8559806.1"/>
    <property type="molecule type" value="Genomic_DNA"/>
</dbReference>
<dbReference type="PANTHER" id="PTHR43065:SF42">
    <property type="entry name" value="TWO-COMPONENT SENSOR PPRA"/>
    <property type="match status" value="1"/>
</dbReference>
<feature type="transmembrane region" description="Helical" evidence="4">
    <location>
        <begin position="123"/>
        <end position="142"/>
    </location>
</feature>
<dbReference type="InterPro" id="IPR004358">
    <property type="entry name" value="Sig_transdc_His_kin-like_C"/>
</dbReference>
<keyword evidence="4" id="KW-0812">Transmembrane</keyword>
<dbReference type="InterPro" id="IPR005467">
    <property type="entry name" value="His_kinase_dom"/>
</dbReference>
<dbReference type="InterPro" id="IPR036890">
    <property type="entry name" value="HATPase_C_sf"/>
</dbReference>
<comment type="caution">
    <text evidence="6">The sequence shown here is derived from an EMBL/GenBank/DDBJ whole genome shotgun (WGS) entry which is preliminary data.</text>
</comment>
<dbReference type="Pfam" id="PF02518">
    <property type="entry name" value="HATPase_c"/>
    <property type="match status" value="1"/>
</dbReference>
<gene>
    <name evidence="6" type="ORF">I7X13_17225</name>
</gene>
<keyword evidence="3" id="KW-0597">Phosphoprotein</keyword>
<dbReference type="Gene3D" id="1.10.287.130">
    <property type="match status" value="1"/>
</dbReference>
<keyword evidence="4" id="KW-0472">Membrane</keyword>
<dbReference type="SUPFAM" id="SSF55874">
    <property type="entry name" value="ATPase domain of HSP90 chaperone/DNA topoisomerase II/histidine kinase"/>
    <property type="match status" value="1"/>
</dbReference>
<reference evidence="6 7" key="1">
    <citation type="submission" date="2020-12" db="EMBL/GenBank/DDBJ databases">
        <title>Hymenobacter sp.</title>
        <authorList>
            <person name="Kim M.K."/>
        </authorList>
    </citation>
    <scope>NUCLEOTIDE SEQUENCE [LARGE SCALE GENOMIC DNA]</scope>
    <source>
        <strain evidence="6 7">BT442</strain>
    </source>
</reference>
<evidence type="ECO:0000256" key="1">
    <source>
        <dbReference type="ARBA" id="ARBA00000085"/>
    </source>
</evidence>
<dbReference type="CDD" id="cd00082">
    <property type="entry name" value="HisKA"/>
    <property type="match status" value="1"/>
</dbReference>
<evidence type="ECO:0000256" key="2">
    <source>
        <dbReference type="ARBA" id="ARBA00012438"/>
    </source>
</evidence>
<dbReference type="EC" id="2.7.13.3" evidence="2"/>
<evidence type="ECO:0000256" key="4">
    <source>
        <dbReference type="SAM" id="Phobius"/>
    </source>
</evidence>
<dbReference type="PROSITE" id="PS50109">
    <property type="entry name" value="HIS_KIN"/>
    <property type="match status" value="1"/>
</dbReference>
<dbReference type="SUPFAM" id="SSF47384">
    <property type="entry name" value="Homodimeric domain of signal transducing histidine kinase"/>
    <property type="match status" value="1"/>
</dbReference>
<keyword evidence="4" id="KW-1133">Transmembrane helix</keyword>
<dbReference type="InterPro" id="IPR036097">
    <property type="entry name" value="HisK_dim/P_sf"/>
</dbReference>
<protein>
    <recommendedName>
        <fullName evidence="2">histidine kinase</fullName>
        <ecNumber evidence="2">2.7.13.3</ecNumber>
    </recommendedName>
</protein>
<dbReference type="Proteomes" id="UP000625631">
    <property type="component" value="Unassembled WGS sequence"/>
</dbReference>
<evidence type="ECO:0000313" key="6">
    <source>
        <dbReference type="EMBL" id="MBH8559806.1"/>
    </source>
</evidence>
<organism evidence="6 7">
    <name type="scientific">Hymenobacter negativus</name>
    <dbReference type="NCBI Taxonomy" id="2795026"/>
    <lineage>
        <taxon>Bacteria</taxon>
        <taxon>Pseudomonadati</taxon>
        <taxon>Bacteroidota</taxon>
        <taxon>Cytophagia</taxon>
        <taxon>Cytophagales</taxon>
        <taxon>Hymenobacteraceae</taxon>
        <taxon>Hymenobacter</taxon>
    </lineage>
</organism>
<dbReference type="Gene3D" id="3.30.565.10">
    <property type="entry name" value="Histidine kinase-like ATPase, C-terminal domain"/>
    <property type="match status" value="1"/>
</dbReference>
<evidence type="ECO:0000259" key="5">
    <source>
        <dbReference type="PROSITE" id="PS50109"/>
    </source>
</evidence>
<dbReference type="SMART" id="SM00387">
    <property type="entry name" value="HATPase_c"/>
    <property type="match status" value="1"/>
</dbReference>
<keyword evidence="7" id="KW-1185">Reference proteome</keyword>
<feature type="domain" description="Histidine kinase" evidence="5">
    <location>
        <begin position="191"/>
        <end position="432"/>
    </location>
</feature>
<evidence type="ECO:0000313" key="7">
    <source>
        <dbReference type="Proteomes" id="UP000625631"/>
    </source>
</evidence>
<dbReference type="PRINTS" id="PR00344">
    <property type="entry name" value="BCTRLSENSOR"/>
</dbReference>
<name>A0ABS0QAV3_9BACT</name>
<comment type="catalytic activity">
    <reaction evidence="1">
        <text>ATP + protein L-histidine = ADP + protein N-phospho-L-histidine.</text>
        <dbReference type="EC" id="2.7.13.3"/>
    </reaction>
</comment>